<keyword evidence="5" id="KW-0408">Iron</keyword>
<keyword evidence="9" id="KW-1185">Reference proteome</keyword>
<dbReference type="SUPFAM" id="SSF53920">
    <property type="entry name" value="Fe-only hydrogenase"/>
    <property type="match status" value="1"/>
</dbReference>
<protein>
    <submittedName>
        <fullName evidence="8">[FeFe] hydrogenase (Group B1/B3)</fullName>
    </submittedName>
</protein>
<dbReference type="Gene3D" id="3.40.950.10">
    <property type="entry name" value="Fe-only Hydrogenase (Larger Subunit), Chain L, domain 3"/>
    <property type="match status" value="1"/>
</dbReference>
<evidence type="ECO:0000256" key="3">
    <source>
        <dbReference type="ARBA" id="ARBA00022723"/>
    </source>
</evidence>
<dbReference type="InterPro" id="IPR027631">
    <property type="entry name" value="Mono_FeFe_hydrog"/>
</dbReference>
<dbReference type="Gene3D" id="3.30.70.20">
    <property type="match status" value="2"/>
</dbReference>
<dbReference type="GO" id="GO:0051539">
    <property type="term" value="F:4 iron, 4 sulfur cluster binding"/>
    <property type="evidence" value="ECO:0007669"/>
    <property type="project" value="UniProtKB-KW"/>
</dbReference>
<evidence type="ECO:0000256" key="5">
    <source>
        <dbReference type="ARBA" id="ARBA00023004"/>
    </source>
</evidence>
<keyword evidence="3" id="KW-0479">Metal-binding</keyword>
<sequence length="486" mass="53775">MIYYNNAIQTKRELLMRIVKLLKKGELLEKIDRIPVEMRPKSKHPIRCCVHKDRAVVRYKIMAILGFDIADETDELTPLKRYAHLAMERKLPGNNFLTVVDEACSSCVQVNYTVSNLCMGCEARSCQFNCPKDAITVFDGKAHIDQRKCINCGLCQKACPYHAIAYIPVPCEEACPVKAISKNDEGIQVIDHTKCIDCGRCMNACPFGAILEKTQVIDVFQTIQTGQEIVAMVAPALLGQFQTTPARLLGAIRQLGFTGVMEVAEGADITARHETHEWQELVAQKGEEFITSSCCPSYMALVNKHIPGIKPKVSHTRSPMYYTAELAKQRYPKAKLVFVSPCLAKRQEAKDSGLVDFVLTIEELEAYFKAYDIDLTAGVETNVDGAISKEARGFAMSGGVANAIRQSLPVGAPFKPLMIEGLNKKNIGMLRAMAKKGNGYNFIEVMSCEGGCVNGPCTVSRYEAAKQNLVKVIDEIDSLQEVDEQV</sequence>
<feature type="domain" description="4Fe-4S ferredoxin-type" evidence="7">
    <location>
        <begin position="140"/>
        <end position="169"/>
    </location>
</feature>
<feature type="domain" description="4Fe-4S ferredoxin-type" evidence="7">
    <location>
        <begin position="186"/>
        <end position="215"/>
    </location>
</feature>
<dbReference type="InterPro" id="IPR004108">
    <property type="entry name" value="Fe_hydrogenase_lsu_C"/>
</dbReference>
<reference evidence="8 9" key="1">
    <citation type="submission" date="2018-06" db="EMBL/GenBank/DDBJ databases">
        <title>Genomic Encyclopedia of Archaeal and Bacterial Type Strains, Phase II (KMG-II): from individual species to whole genera.</title>
        <authorList>
            <person name="Goeker M."/>
        </authorList>
    </citation>
    <scope>NUCLEOTIDE SEQUENCE [LARGE SCALE GENOMIC DNA]</scope>
    <source>
        <strain evidence="8 9">DSM 6779</strain>
    </source>
</reference>
<evidence type="ECO:0000313" key="8">
    <source>
        <dbReference type="EMBL" id="PZX12314.1"/>
    </source>
</evidence>
<dbReference type="PROSITE" id="PS51379">
    <property type="entry name" value="4FE4S_FER_2"/>
    <property type="match status" value="2"/>
</dbReference>
<dbReference type="InterPro" id="IPR057431">
    <property type="entry name" value="LdpA_Fe-S-bd"/>
</dbReference>
<evidence type="ECO:0000256" key="2">
    <source>
        <dbReference type="ARBA" id="ARBA00022485"/>
    </source>
</evidence>
<dbReference type="CDD" id="cd10549">
    <property type="entry name" value="MtMvhB_like"/>
    <property type="match status" value="1"/>
</dbReference>
<organism evidence="8 9">
    <name type="scientific">Breznakibacter xylanolyticus</name>
    <dbReference type="NCBI Taxonomy" id="990"/>
    <lineage>
        <taxon>Bacteria</taxon>
        <taxon>Pseudomonadati</taxon>
        <taxon>Bacteroidota</taxon>
        <taxon>Bacteroidia</taxon>
        <taxon>Marinilabiliales</taxon>
        <taxon>Marinilabiliaceae</taxon>
        <taxon>Breznakibacter</taxon>
    </lineage>
</organism>
<dbReference type="InterPro" id="IPR009016">
    <property type="entry name" value="Fe_hydrogenase"/>
</dbReference>
<accession>A0A2W7N634</accession>
<dbReference type="Pfam" id="PF02906">
    <property type="entry name" value="Fe_hyd_lg_C"/>
    <property type="match status" value="1"/>
</dbReference>
<evidence type="ECO:0000313" key="9">
    <source>
        <dbReference type="Proteomes" id="UP000249239"/>
    </source>
</evidence>
<name>A0A2W7N634_9BACT</name>
<dbReference type="AlphaFoldDB" id="A0A2W7N634"/>
<evidence type="ECO:0000256" key="4">
    <source>
        <dbReference type="ARBA" id="ARBA00022982"/>
    </source>
</evidence>
<dbReference type="InterPro" id="IPR050294">
    <property type="entry name" value="RnfB_subfamily"/>
</dbReference>
<gene>
    <name evidence="8" type="ORF">LX69_02905</name>
</gene>
<keyword evidence="6" id="KW-0411">Iron-sulfur</keyword>
<evidence type="ECO:0000256" key="6">
    <source>
        <dbReference type="ARBA" id="ARBA00023014"/>
    </source>
</evidence>
<dbReference type="SUPFAM" id="SSF54862">
    <property type="entry name" value="4Fe-4S ferredoxins"/>
    <property type="match status" value="1"/>
</dbReference>
<dbReference type="RefSeq" id="WP_111446720.1">
    <property type="nucleotide sequence ID" value="NZ_QKZK01000032.1"/>
</dbReference>
<dbReference type="Proteomes" id="UP000249239">
    <property type="component" value="Unassembled WGS sequence"/>
</dbReference>
<keyword evidence="1" id="KW-0813">Transport</keyword>
<dbReference type="Pfam" id="PF00037">
    <property type="entry name" value="Fer4"/>
    <property type="match status" value="1"/>
</dbReference>
<keyword evidence="2" id="KW-0004">4Fe-4S</keyword>
<dbReference type="PANTHER" id="PTHR42859:SF10">
    <property type="entry name" value="DIMETHYLSULFOXIDE REDUCTASE CHAIN B"/>
    <property type="match status" value="1"/>
</dbReference>
<dbReference type="InterPro" id="IPR017896">
    <property type="entry name" value="4Fe4S_Fe-S-bd"/>
</dbReference>
<evidence type="ECO:0000256" key="1">
    <source>
        <dbReference type="ARBA" id="ARBA00022448"/>
    </source>
</evidence>
<comment type="caution">
    <text evidence="8">The sequence shown here is derived from an EMBL/GenBank/DDBJ whole genome shotgun (WGS) entry which is preliminary data.</text>
</comment>
<dbReference type="PROSITE" id="PS00198">
    <property type="entry name" value="4FE4S_FER_1"/>
    <property type="match status" value="1"/>
</dbReference>
<dbReference type="GO" id="GO:0046872">
    <property type="term" value="F:metal ion binding"/>
    <property type="evidence" value="ECO:0007669"/>
    <property type="project" value="UniProtKB-KW"/>
</dbReference>
<dbReference type="PANTHER" id="PTHR42859">
    <property type="entry name" value="OXIDOREDUCTASE"/>
    <property type="match status" value="1"/>
</dbReference>
<dbReference type="InterPro" id="IPR017900">
    <property type="entry name" value="4Fe4S_Fe_S_CS"/>
</dbReference>
<dbReference type="EMBL" id="QKZK01000032">
    <property type="protein sequence ID" value="PZX12314.1"/>
    <property type="molecule type" value="Genomic_DNA"/>
</dbReference>
<dbReference type="OrthoDB" id="9798098at2"/>
<keyword evidence="4" id="KW-0249">Electron transport</keyword>
<evidence type="ECO:0000259" key="7">
    <source>
        <dbReference type="PROSITE" id="PS51379"/>
    </source>
</evidence>
<dbReference type="NCBIfam" id="TIGR04105">
    <property type="entry name" value="FeFe_hydrog_B1"/>
    <property type="match status" value="1"/>
</dbReference>
<dbReference type="Pfam" id="PF25160">
    <property type="entry name" value="LdpA_Fe-S-bd"/>
    <property type="match status" value="1"/>
</dbReference>
<proteinExistence type="predicted"/>